<evidence type="ECO:0000256" key="1">
    <source>
        <dbReference type="ARBA" id="ARBA00007914"/>
    </source>
</evidence>
<dbReference type="PATRIC" id="fig|722438.3.peg.558"/>
<sequence length="550" mass="58159">MLDQVLDYIPWIGNGYRYGNNHRGVDDITAPQTSAGSSSGTSTNTSGSRSFLPTFSNVGVGLKANVQGTLGGSQTTTTGNNIPKWPTLDQANLQLWTGAGWRNDKTTSGSTGNANDTKFTSATGSGSGQGSSSGTNTSAGNPDGLQADKVDQNGQVKTSVQEATSGDNLTNYTNLPPNLTPTADWPNALSFTNKNNAQRAQLFLRGLLGSIPVLVNKSGQDDNSKFKAEDQKWSYTDLQSDQTKLNLPAYGEVNGLLNPALVETYFGNTRASGSGSNTTSSPGIGFKIPEQSGTNTTSKAVLITPGLAWTPQDVGNLVVSGTSFSFQLGGWLVTFTDFIKPRAGYLGLQLTGLDVSEATQRELIWAKRPWAAFRGSWVNRLGRVESVWDFKGVWADQAQLAAQAATSSTTTTATGATLPEHPNALAYQISYTDKDLYKASTQGSGQTNSQNNSPYLHFIKPKKVESTTQLDQGLKNLLDPNQVRTKLRQSFGTDHSTQPQPQSLKTTTPVFGRSSGNLSSVFSGRGAGGGSSGSGQSGVDLSPVERVSGH</sequence>
<dbReference type="Pfam" id="PF03257">
    <property type="entry name" value="Adhesin_P1_C"/>
    <property type="match status" value="1"/>
</dbReference>
<feature type="region of interest" description="Disordered" evidence="2">
    <location>
        <begin position="27"/>
        <end position="50"/>
    </location>
</feature>
<feature type="domain" description="Adhesin P1 C-terminal" evidence="3">
    <location>
        <begin position="433"/>
        <end position="550"/>
    </location>
</feature>
<comment type="similarity">
    <text evidence="1">Belongs to the adhesin P1 family.</text>
</comment>
<dbReference type="PaxDb" id="722438-MPNE_0583"/>
<feature type="compositionally biased region" description="Polar residues" evidence="2">
    <location>
        <begin position="152"/>
        <end position="167"/>
    </location>
</feature>
<protein>
    <submittedName>
        <fullName evidence="4">Adhesin P1 domain protein</fullName>
    </submittedName>
</protein>
<feature type="compositionally biased region" description="Polar residues" evidence="2">
    <location>
        <begin position="491"/>
        <end position="518"/>
    </location>
</feature>
<feature type="compositionally biased region" description="Low complexity" evidence="2">
    <location>
        <begin position="33"/>
        <end position="50"/>
    </location>
</feature>
<feature type="region of interest" description="Disordered" evidence="2">
    <location>
        <begin position="100"/>
        <end position="181"/>
    </location>
</feature>
<name>A0A0H3DM85_MYCPB</name>
<evidence type="ECO:0000259" key="3">
    <source>
        <dbReference type="Pfam" id="PF03257"/>
    </source>
</evidence>
<evidence type="ECO:0000313" key="4">
    <source>
        <dbReference type="EMBL" id="ADK86851.1"/>
    </source>
</evidence>
<feature type="compositionally biased region" description="Low complexity" evidence="2">
    <location>
        <begin position="132"/>
        <end position="141"/>
    </location>
</feature>
<feature type="compositionally biased region" description="Gly residues" evidence="2">
    <location>
        <begin position="525"/>
        <end position="536"/>
    </location>
</feature>
<accession>A0A0H3DM85</accession>
<dbReference type="Proteomes" id="UP000007756">
    <property type="component" value="Chromosome"/>
</dbReference>
<reference evidence="4 5" key="1">
    <citation type="journal article" date="2010" name="Appl. Environ. Microbiol.">
        <title>Targeted chromosomal knockouts in Mycoplasma pneumoniae.</title>
        <authorList>
            <person name="Krishnakumar R."/>
            <person name="Assad-Garcia N."/>
            <person name="Benders G.A."/>
            <person name="Phan Q."/>
            <person name="Montague M.G."/>
            <person name="Glass J.I."/>
        </authorList>
    </citation>
    <scope>NUCLEOTIDE SEQUENCE [LARGE SCALE GENOMIC DNA]</scope>
    <source>
        <strain evidence="5">ATCC 15531 / DSM 22911 / NBRC 14401 / NCTC 10119 / FH</strain>
    </source>
</reference>
<dbReference type="InterPro" id="IPR004940">
    <property type="entry name" value="Adhesin_P1_C"/>
</dbReference>
<dbReference type="HOGENOM" id="CLU_022417_1_0_14"/>
<dbReference type="AlphaFoldDB" id="A0A0H3DM85"/>
<gene>
    <name evidence="4" type="ordered locus">MPNE_0583</name>
</gene>
<feature type="compositionally biased region" description="Polar residues" evidence="2">
    <location>
        <begin position="106"/>
        <end position="119"/>
    </location>
</feature>
<feature type="compositionally biased region" description="Low complexity" evidence="2">
    <location>
        <begin position="168"/>
        <end position="181"/>
    </location>
</feature>
<evidence type="ECO:0000256" key="2">
    <source>
        <dbReference type="SAM" id="MobiDB-lite"/>
    </source>
</evidence>
<organism evidence="4 5">
    <name type="scientific">Mycoplasmoides pneumoniae (strain ATCC 15531 / DSM 23978 / CIP 103766 / NBRC 14401 / NCTC 10119 / FH)</name>
    <name type="common">Mycoplasma pneumoniae</name>
    <dbReference type="NCBI Taxonomy" id="722438"/>
    <lineage>
        <taxon>Bacteria</taxon>
        <taxon>Bacillati</taxon>
        <taxon>Mycoplasmatota</taxon>
        <taxon>Mycoplasmoidales</taxon>
        <taxon>Mycoplasmoidaceae</taxon>
        <taxon>Mycoplasmoides</taxon>
    </lineage>
</organism>
<dbReference type="EMBL" id="CP002077">
    <property type="protein sequence ID" value="ADK86851.1"/>
    <property type="molecule type" value="Genomic_DNA"/>
</dbReference>
<dbReference type="KEGG" id="mpj:MPNE_0583"/>
<feature type="region of interest" description="Disordered" evidence="2">
    <location>
        <begin position="491"/>
        <end position="550"/>
    </location>
</feature>
<proteinExistence type="inferred from homology"/>
<feature type="compositionally biased region" description="Low complexity" evidence="2">
    <location>
        <begin position="271"/>
        <end position="285"/>
    </location>
</feature>
<feature type="region of interest" description="Disordered" evidence="2">
    <location>
        <begin position="271"/>
        <end position="292"/>
    </location>
</feature>
<evidence type="ECO:0000313" key="5">
    <source>
        <dbReference type="Proteomes" id="UP000007756"/>
    </source>
</evidence>